<accession>A0A3M6V495</accession>
<gene>
    <name evidence="2" type="ORF">pdam_00021138</name>
</gene>
<dbReference type="EMBL" id="RCHS01000131">
    <property type="protein sequence ID" value="RMX60659.1"/>
    <property type="molecule type" value="Genomic_DNA"/>
</dbReference>
<protein>
    <submittedName>
        <fullName evidence="2">Uncharacterized protein</fullName>
    </submittedName>
</protein>
<keyword evidence="3" id="KW-1185">Reference proteome</keyword>
<evidence type="ECO:0000313" key="3">
    <source>
        <dbReference type="Proteomes" id="UP000275408"/>
    </source>
</evidence>
<proteinExistence type="predicted"/>
<comment type="caution">
    <text evidence="2">The sequence shown here is derived from an EMBL/GenBank/DDBJ whole genome shotgun (WGS) entry which is preliminary data.</text>
</comment>
<organism evidence="2 3">
    <name type="scientific">Pocillopora damicornis</name>
    <name type="common">Cauliflower coral</name>
    <name type="synonym">Millepora damicornis</name>
    <dbReference type="NCBI Taxonomy" id="46731"/>
    <lineage>
        <taxon>Eukaryota</taxon>
        <taxon>Metazoa</taxon>
        <taxon>Cnidaria</taxon>
        <taxon>Anthozoa</taxon>
        <taxon>Hexacorallia</taxon>
        <taxon>Scleractinia</taxon>
        <taxon>Astrocoeniina</taxon>
        <taxon>Pocilloporidae</taxon>
        <taxon>Pocillopora</taxon>
    </lineage>
</organism>
<evidence type="ECO:0000256" key="1">
    <source>
        <dbReference type="SAM" id="MobiDB-lite"/>
    </source>
</evidence>
<sequence length="110" mass="12355">MKFRINVDLDSREVYPSSICSECNVRIVSDPEEIAIKKEPYMWIRHSEDNCPCGASMSKGKGRLRKISKQLMKWKATETCGSKTESGEDNESEQEKSTVSGSVLLCTTLC</sequence>
<evidence type="ECO:0000313" key="2">
    <source>
        <dbReference type="EMBL" id="RMX60659.1"/>
    </source>
</evidence>
<reference evidence="2 3" key="1">
    <citation type="journal article" date="2018" name="Sci. Rep.">
        <title>Comparative analysis of the Pocillopora damicornis genome highlights role of immune system in coral evolution.</title>
        <authorList>
            <person name="Cunning R."/>
            <person name="Bay R.A."/>
            <person name="Gillette P."/>
            <person name="Baker A.C."/>
            <person name="Traylor-Knowles N."/>
        </authorList>
    </citation>
    <scope>NUCLEOTIDE SEQUENCE [LARGE SCALE GENOMIC DNA]</scope>
    <source>
        <strain evidence="2">RSMAS</strain>
        <tissue evidence="2">Whole animal</tissue>
    </source>
</reference>
<dbReference type="Proteomes" id="UP000275408">
    <property type="component" value="Unassembled WGS sequence"/>
</dbReference>
<feature type="region of interest" description="Disordered" evidence="1">
    <location>
        <begin position="78"/>
        <end position="101"/>
    </location>
</feature>
<name>A0A3M6V495_POCDA</name>
<dbReference type="AlphaFoldDB" id="A0A3M6V495"/>